<dbReference type="Pfam" id="PF13086">
    <property type="entry name" value="AAA_11"/>
    <property type="match status" value="1"/>
</dbReference>
<gene>
    <name evidence="9" type="ORF">QQX98_007753</name>
</gene>
<feature type="domain" description="DNA2/NAM7 helicase-like C-terminal" evidence="8">
    <location>
        <begin position="805"/>
        <end position="1004"/>
    </location>
</feature>
<sequence length="1070" mass="119545">MAGIKSVCGIQPRLSIKAVLYPCALVTDDLAKPGLGKAVYADSLAGLSLFKHAPANSSGHLGIRLAFPRDNDTTDSAWYSASLSLEATQSFVIVCKLPRDGITISHKAVSEAQFNQLKLHLPPETENTFRMVTVQVHNEHAMTVQGFGLPFRGRTPEVDSWINHDKPINGVVKLTSLLLQREFTFLVKAEESQLDSLFDMSTMNCTPFSYGFGDEHTWNLERYTETIPRNRGLCFEPRIRYDDSNQRNTCLTQMHVQDVWDFDAALKEMAKIPDHQHWSAARRALKGDRSLIRVSIHSPDNREEPVTWEAIHLTYGSPHLRGLNLRKYIPVALIRPNHDRGGEDCDFSPIASDNHKEAEAVPEDLRHRLALVCYSGLEGEKRRVNAVNRLDASETWPEVMRDDPLAVFKKSLFNDLINGQGLWGLFTQGTFSDSLSLPLLPKFDLFSGVSPKVLDACLELVYEDDRARFQKYFANLHLGLGLISSPPGTGKSHMASVIVTLLCLNENIRQVLVSAPSNVATDNILDRVGTISTETIDKLIATSVPTKQLMLLRGYNQRHEMDNCMDILGGKTIDEDDGWSTSPWRFKRSLCWWTLRVLGSTAVPALSRNDCTALWSLHRKLIKLLPTRGNGNTDKSEPEDPEEDDTTNHTKMRDLTKFSRLVGLANETMTLDQYRRGSSRLAQKEILTNLMGLVVSCANVVATTPATSNVEPYVSFNSQTARAVVFDEAGAMFRADGLLVFGNTPRPMIAVGDEKQLAPLLVTALQKLGPDSNNSLYSGSHQWSISSLPINRFAGDAPISWLTWFMHLGWPVFHLYTQHRMADGMFDLSLNAVYYELKAHIKYAPSCLPVNFPVGMKVEKYLTSKHRLPSSAPDKLLPIFFNCVNCPCRNYPQSASRFNPRQADCIAKCLSDMIQTIGLSPSDVVVLTPYRANLRSIQKRFKEDDVLKDIVAATIDSFQGREAEVIVLALCVTKKTGPSLVADPRRLNVSLTRQRSSLLIFGDINTPSEFDSLIVVENEDGSKARLRAAMLVKVLRTLQASRRVVKLKGDPEIDPDAYWSHFEASLKFMG</sequence>
<dbReference type="InterPro" id="IPR047187">
    <property type="entry name" value="SF1_C_Upf1"/>
</dbReference>
<dbReference type="CDD" id="cd18808">
    <property type="entry name" value="SF1_C_Upf1"/>
    <property type="match status" value="1"/>
</dbReference>
<evidence type="ECO:0008006" key="11">
    <source>
        <dbReference type="Google" id="ProtNLM"/>
    </source>
</evidence>
<evidence type="ECO:0000256" key="1">
    <source>
        <dbReference type="ARBA" id="ARBA00007913"/>
    </source>
</evidence>
<name>A0ABR1GX47_9HYPO</name>
<evidence type="ECO:0000256" key="6">
    <source>
        <dbReference type="SAM" id="MobiDB-lite"/>
    </source>
</evidence>
<dbReference type="Gene3D" id="3.40.50.300">
    <property type="entry name" value="P-loop containing nucleotide triphosphate hydrolases"/>
    <property type="match status" value="2"/>
</dbReference>
<keyword evidence="4" id="KW-0347">Helicase</keyword>
<keyword evidence="10" id="KW-1185">Reference proteome</keyword>
<evidence type="ECO:0000313" key="9">
    <source>
        <dbReference type="EMBL" id="KAK7413376.1"/>
    </source>
</evidence>
<dbReference type="InterPro" id="IPR041679">
    <property type="entry name" value="DNA2/NAM7-like_C"/>
</dbReference>
<evidence type="ECO:0000256" key="5">
    <source>
        <dbReference type="ARBA" id="ARBA00022840"/>
    </source>
</evidence>
<evidence type="ECO:0000256" key="4">
    <source>
        <dbReference type="ARBA" id="ARBA00022806"/>
    </source>
</evidence>
<evidence type="ECO:0000259" key="8">
    <source>
        <dbReference type="Pfam" id="PF13087"/>
    </source>
</evidence>
<organism evidence="9 10">
    <name type="scientific">Neonectria punicea</name>
    <dbReference type="NCBI Taxonomy" id="979145"/>
    <lineage>
        <taxon>Eukaryota</taxon>
        <taxon>Fungi</taxon>
        <taxon>Dikarya</taxon>
        <taxon>Ascomycota</taxon>
        <taxon>Pezizomycotina</taxon>
        <taxon>Sordariomycetes</taxon>
        <taxon>Hypocreomycetidae</taxon>
        <taxon>Hypocreales</taxon>
        <taxon>Nectriaceae</taxon>
        <taxon>Neonectria</taxon>
    </lineage>
</organism>
<feature type="region of interest" description="Disordered" evidence="6">
    <location>
        <begin position="627"/>
        <end position="651"/>
    </location>
</feature>
<evidence type="ECO:0000259" key="7">
    <source>
        <dbReference type="Pfam" id="PF13086"/>
    </source>
</evidence>
<keyword evidence="2" id="KW-0547">Nucleotide-binding</keyword>
<evidence type="ECO:0000256" key="2">
    <source>
        <dbReference type="ARBA" id="ARBA00022741"/>
    </source>
</evidence>
<comment type="similarity">
    <text evidence="1">Belongs to the DNA2/NAM7 helicase family.</text>
</comment>
<accession>A0ABR1GX47</accession>
<dbReference type="Pfam" id="PF13087">
    <property type="entry name" value="AAA_12"/>
    <property type="match status" value="1"/>
</dbReference>
<dbReference type="SUPFAM" id="SSF52540">
    <property type="entry name" value="P-loop containing nucleoside triphosphate hydrolases"/>
    <property type="match status" value="1"/>
</dbReference>
<keyword evidence="3" id="KW-0378">Hydrolase</keyword>
<proteinExistence type="inferred from homology"/>
<protein>
    <recommendedName>
        <fullName evidence="11">DNA2/NAM7 helicase-like C-terminal domain-containing protein</fullName>
    </recommendedName>
</protein>
<comment type="caution">
    <text evidence="9">The sequence shown here is derived from an EMBL/GenBank/DDBJ whole genome shotgun (WGS) entry which is preliminary data.</text>
</comment>
<dbReference type="PANTHER" id="PTHR43788">
    <property type="entry name" value="DNA2/NAM7 HELICASE FAMILY MEMBER"/>
    <property type="match status" value="1"/>
</dbReference>
<dbReference type="Proteomes" id="UP001498476">
    <property type="component" value="Unassembled WGS sequence"/>
</dbReference>
<feature type="domain" description="DNA2/NAM7 helicase helicase" evidence="7">
    <location>
        <begin position="476"/>
        <end position="762"/>
    </location>
</feature>
<reference evidence="9 10" key="1">
    <citation type="journal article" date="2025" name="Microbiol. Resour. Announc.">
        <title>Draft genome sequences for Neonectria magnoliae and Neonectria punicea, canker pathogens of Liriodendron tulipifera and Acer saccharum in West Virginia.</title>
        <authorList>
            <person name="Petronek H.M."/>
            <person name="Kasson M.T."/>
            <person name="Metheny A.M."/>
            <person name="Stauder C.M."/>
            <person name="Lovett B."/>
            <person name="Lynch S.C."/>
            <person name="Garnas J.R."/>
            <person name="Kasson L.R."/>
            <person name="Stajich J.E."/>
        </authorList>
    </citation>
    <scope>NUCLEOTIDE SEQUENCE [LARGE SCALE GENOMIC DNA]</scope>
    <source>
        <strain evidence="9 10">NRRL 64653</strain>
    </source>
</reference>
<dbReference type="InterPro" id="IPR027417">
    <property type="entry name" value="P-loop_NTPase"/>
</dbReference>
<dbReference type="PANTHER" id="PTHR43788:SF8">
    <property type="entry name" value="DNA-BINDING PROTEIN SMUBP-2"/>
    <property type="match status" value="1"/>
</dbReference>
<dbReference type="InterPro" id="IPR041677">
    <property type="entry name" value="DNA2/NAM7_AAA_11"/>
</dbReference>
<keyword evidence="5" id="KW-0067">ATP-binding</keyword>
<evidence type="ECO:0000313" key="10">
    <source>
        <dbReference type="Proteomes" id="UP001498476"/>
    </source>
</evidence>
<dbReference type="InterPro" id="IPR050534">
    <property type="entry name" value="Coronavir_polyprotein_1ab"/>
</dbReference>
<dbReference type="EMBL" id="JAZAVJ010000131">
    <property type="protein sequence ID" value="KAK7413376.1"/>
    <property type="molecule type" value="Genomic_DNA"/>
</dbReference>
<evidence type="ECO:0000256" key="3">
    <source>
        <dbReference type="ARBA" id="ARBA00022801"/>
    </source>
</evidence>